<dbReference type="UniPathway" id="UPA00557">
    <property type="reaction ID" value="UER00614"/>
</dbReference>
<comment type="pathway">
    <text evidence="3 18">Phospholipid metabolism; CDP-diacylglycerol biosynthesis; CDP-diacylglycerol from sn-glycerol 3-phosphate: step 3/3.</text>
</comment>
<feature type="transmembrane region" description="Helical" evidence="19">
    <location>
        <begin position="144"/>
        <end position="163"/>
    </location>
</feature>
<dbReference type="RefSeq" id="WP_129834521.1">
    <property type="nucleotide sequence ID" value="NZ_CP035704.1"/>
</dbReference>
<feature type="transmembrane region" description="Helical" evidence="19">
    <location>
        <begin position="184"/>
        <end position="203"/>
    </location>
</feature>
<evidence type="ECO:0000256" key="1">
    <source>
        <dbReference type="ARBA" id="ARBA00001698"/>
    </source>
</evidence>
<evidence type="ECO:0000313" key="21">
    <source>
        <dbReference type="Proteomes" id="UP000291562"/>
    </source>
</evidence>
<keyword evidence="16" id="KW-0594">Phospholipid biosynthesis</keyword>
<dbReference type="EC" id="2.7.7.41" evidence="6 18"/>
<dbReference type="AlphaFoldDB" id="A0A411HLS4"/>
<gene>
    <name evidence="20" type="ORF">ELE36_14545</name>
</gene>
<evidence type="ECO:0000256" key="3">
    <source>
        <dbReference type="ARBA" id="ARBA00005119"/>
    </source>
</evidence>
<feature type="transmembrane region" description="Helical" evidence="19">
    <location>
        <begin position="12"/>
        <end position="45"/>
    </location>
</feature>
<evidence type="ECO:0000256" key="16">
    <source>
        <dbReference type="ARBA" id="ARBA00023209"/>
    </source>
</evidence>
<keyword evidence="13 19" id="KW-1133">Transmembrane helix</keyword>
<evidence type="ECO:0000256" key="4">
    <source>
        <dbReference type="ARBA" id="ARBA00005189"/>
    </source>
</evidence>
<feature type="transmembrane region" description="Helical" evidence="19">
    <location>
        <begin position="209"/>
        <end position="230"/>
    </location>
</feature>
<feature type="transmembrane region" description="Helical" evidence="19">
    <location>
        <begin position="57"/>
        <end position="76"/>
    </location>
</feature>
<name>A0A411HLS4_9GAMM</name>
<evidence type="ECO:0000256" key="6">
    <source>
        <dbReference type="ARBA" id="ARBA00012487"/>
    </source>
</evidence>
<evidence type="ECO:0000256" key="2">
    <source>
        <dbReference type="ARBA" id="ARBA00004651"/>
    </source>
</evidence>
<keyword evidence="15 19" id="KW-0472">Membrane</keyword>
<comment type="catalytic activity">
    <reaction evidence="1 18">
        <text>a 1,2-diacyl-sn-glycero-3-phosphate + CTP + H(+) = a CDP-1,2-diacyl-sn-glycerol + diphosphate</text>
        <dbReference type="Rhea" id="RHEA:16229"/>
        <dbReference type="ChEBI" id="CHEBI:15378"/>
        <dbReference type="ChEBI" id="CHEBI:33019"/>
        <dbReference type="ChEBI" id="CHEBI:37563"/>
        <dbReference type="ChEBI" id="CHEBI:58332"/>
        <dbReference type="ChEBI" id="CHEBI:58608"/>
        <dbReference type="EC" id="2.7.7.41"/>
    </reaction>
</comment>
<dbReference type="InterPro" id="IPR000374">
    <property type="entry name" value="PC_trans"/>
</dbReference>
<evidence type="ECO:0000256" key="8">
    <source>
        <dbReference type="ARBA" id="ARBA00022475"/>
    </source>
</evidence>
<keyword evidence="14" id="KW-0443">Lipid metabolism</keyword>
<protein>
    <recommendedName>
        <fullName evidence="7 18">Phosphatidate cytidylyltransferase</fullName>
        <ecNumber evidence="6 18">2.7.7.41</ecNumber>
    </recommendedName>
</protein>
<keyword evidence="9" id="KW-0444">Lipid biosynthesis</keyword>
<dbReference type="PANTHER" id="PTHR46382:SF1">
    <property type="entry name" value="PHOSPHATIDATE CYTIDYLYLTRANSFERASE"/>
    <property type="match status" value="1"/>
</dbReference>
<dbReference type="GO" id="GO:0016024">
    <property type="term" value="P:CDP-diacylglycerol biosynthetic process"/>
    <property type="evidence" value="ECO:0007669"/>
    <property type="project" value="UniProtKB-UniPathway"/>
</dbReference>
<keyword evidence="8" id="KW-1003">Cell membrane</keyword>
<dbReference type="KEGG" id="xbc:ELE36_14545"/>
<evidence type="ECO:0000256" key="9">
    <source>
        <dbReference type="ARBA" id="ARBA00022516"/>
    </source>
</evidence>
<evidence type="ECO:0000256" key="12">
    <source>
        <dbReference type="ARBA" id="ARBA00022695"/>
    </source>
</evidence>
<keyword evidence="12 18" id="KW-0548">Nucleotidyltransferase</keyword>
<comment type="similarity">
    <text evidence="5 18">Belongs to the CDS family.</text>
</comment>
<evidence type="ECO:0000256" key="5">
    <source>
        <dbReference type="ARBA" id="ARBA00010185"/>
    </source>
</evidence>
<feature type="transmembrane region" description="Helical" evidence="19">
    <location>
        <begin position="115"/>
        <end position="132"/>
    </location>
</feature>
<dbReference type="PROSITE" id="PS01315">
    <property type="entry name" value="CDS"/>
    <property type="match status" value="1"/>
</dbReference>
<evidence type="ECO:0000313" key="20">
    <source>
        <dbReference type="EMBL" id="QBB71479.1"/>
    </source>
</evidence>
<evidence type="ECO:0000256" key="14">
    <source>
        <dbReference type="ARBA" id="ARBA00023098"/>
    </source>
</evidence>
<dbReference type="Proteomes" id="UP000291562">
    <property type="component" value="Chromosome"/>
</dbReference>
<dbReference type="GO" id="GO:0005886">
    <property type="term" value="C:plasma membrane"/>
    <property type="evidence" value="ECO:0007669"/>
    <property type="project" value="UniProtKB-SubCell"/>
</dbReference>
<proteinExistence type="inferred from homology"/>
<dbReference type="PANTHER" id="PTHR46382">
    <property type="entry name" value="PHOSPHATIDATE CYTIDYLYLTRANSFERASE"/>
    <property type="match status" value="1"/>
</dbReference>
<keyword evidence="10 18" id="KW-0808">Transferase</keyword>
<evidence type="ECO:0000256" key="7">
    <source>
        <dbReference type="ARBA" id="ARBA00019373"/>
    </source>
</evidence>
<keyword evidence="11 18" id="KW-0812">Transmembrane</keyword>
<organism evidence="20 21">
    <name type="scientific">Pseudolysobacter antarcticus</name>
    <dbReference type="NCBI Taxonomy" id="2511995"/>
    <lineage>
        <taxon>Bacteria</taxon>
        <taxon>Pseudomonadati</taxon>
        <taxon>Pseudomonadota</taxon>
        <taxon>Gammaproteobacteria</taxon>
        <taxon>Lysobacterales</taxon>
        <taxon>Rhodanobacteraceae</taxon>
        <taxon>Pseudolysobacter</taxon>
    </lineage>
</organism>
<evidence type="ECO:0000256" key="17">
    <source>
        <dbReference type="ARBA" id="ARBA00023264"/>
    </source>
</evidence>
<dbReference type="GO" id="GO:0004605">
    <property type="term" value="F:phosphatidate cytidylyltransferase activity"/>
    <property type="evidence" value="ECO:0007669"/>
    <property type="project" value="UniProtKB-EC"/>
</dbReference>
<dbReference type="EMBL" id="CP035704">
    <property type="protein sequence ID" value="QBB71479.1"/>
    <property type="molecule type" value="Genomic_DNA"/>
</dbReference>
<accession>A0A411HLS4</accession>
<keyword evidence="17" id="KW-1208">Phospholipid metabolism</keyword>
<evidence type="ECO:0000256" key="13">
    <source>
        <dbReference type="ARBA" id="ARBA00022989"/>
    </source>
</evidence>
<evidence type="ECO:0000256" key="11">
    <source>
        <dbReference type="ARBA" id="ARBA00022692"/>
    </source>
</evidence>
<keyword evidence="21" id="KW-1185">Reference proteome</keyword>
<evidence type="ECO:0000256" key="19">
    <source>
        <dbReference type="SAM" id="Phobius"/>
    </source>
</evidence>
<evidence type="ECO:0000256" key="18">
    <source>
        <dbReference type="RuleBase" id="RU003938"/>
    </source>
</evidence>
<comment type="pathway">
    <text evidence="4">Lipid metabolism.</text>
</comment>
<evidence type="ECO:0000256" key="15">
    <source>
        <dbReference type="ARBA" id="ARBA00023136"/>
    </source>
</evidence>
<sequence>MSNPALKKRVITALILAPIAISLVLLIPTFGWAIVTAVLCLLALWEWSRLSGLRDRRVRGVLLALYLTAMGLLWIYRGSTFYWALIIVGALWWLIAIFWLRHFSYGAAHTPENTRIKLLVGLLMVLPAWTALVELHQSQPYGHFWALLAIMLVWAADTFAYFTGVRFGKTKLAPNISPGKTREGALGGLVGAGLTVLVGGWLLGVHGWALLPLLILGLISVSFSIIGDLFESLIKRHANVKDSGAMFPGHGGVFDRLDAIFAAMPVFVIGKTLLGL</sequence>
<reference evidence="20 21" key="1">
    <citation type="submission" date="2019-01" db="EMBL/GenBank/DDBJ databases">
        <title>Pseudolysobacter antarctica gen. nov., sp. nov., isolated from Fildes Peninsula, Antarctica.</title>
        <authorList>
            <person name="Wei Z."/>
            <person name="Peng F."/>
        </authorList>
    </citation>
    <scope>NUCLEOTIDE SEQUENCE [LARGE SCALE GENOMIC DNA]</scope>
    <source>
        <strain evidence="20 21">AQ6-296</strain>
    </source>
</reference>
<feature type="transmembrane region" description="Helical" evidence="19">
    <location>
        <begin position="82"/>
        <end position="103"/>
    </location>
</feature>
<comment type="subcellular location">
    <subcellularLocation>
        <location evidence="2">Cell membrane</location>
        <topology evidence="2">Multi-pass membrane protein</topology>
    </subcellularLocation>
</comment>
<dbReference type="OrthoDB" id="9799199at2"/>
<dbReference type="Pfam" id="PF01148">
    <property type="entry name" value="CTP_transf_1"/>
    <property type="match status" value="1"/>
</dbReference>
<evidence type="ECO:0000256" key="10">
    <source>
        <dbReference type="ARBA" id="ARBA00022679"/>
    </source>
</evidence>